<dbReference type="PROSITE" id="PS00086">
    <property type="entry name" value="CYTOCHROME_P450"/>
    <property type="match status" value="1"/>
</dbReference>
<dbReference type="GO" id="GO:0020037">
    <property type="term" value="F:heme binding"/>
    <property type="evidence" value="ECO:0007669"/>
    <property type="project" value="InterPro"/>
</dbReference>
<keyword evidence="3 8" id="KW-0349">Heme</keyword>
<evidence type="ECO:0000256" key="1">
    <source>
        <dbReference type="ARBA" id="ARBA00001971"/>
    </source>
</evidence>
<evidence type="ECO:0000256" key="2">
    <source>
        <dbReference type="ARBA" id="ARBA00010617"/>
    </source>
</evidence>
<evidence type="ECO:0000313" key="10">
    <source>
        <dbReference type="EMBL" id="KAH6609162.1"/>
    </source>
</evidence>
<comment type="similarity">
    <text evidence="2 9">Belongs to the cytochrome P450 family.</text>
</comment>
<dbReference type="InterPro" id="IPR050121">
    <property type="entry name" value="Cytochrome_P450_monoxygenase"/>
</dbReference>
<dbReference type="InterPro" id="IPR001128">
    <property type="entry name" value="Cyt_P450"/>
</dbReference>
<dbReference type="PANTHER" id="PTHR24305:SF157">
    <property type="entry name" value="N-ACETYLTRYPTOPHAN 6-HYDROXYLASE IVOC-RELATED"/>
    <property type="match status" value="1"/>
</dbReference>
<dbReference type="CDD" id="cd11062">
    <property type="entry name" value="CYP58-like"/>
    <property type="match status" value="1"/>
</dbReference>
<dbReference type="Gene3D" id="1.10.630.10">
    <property type="entry name" value="Cytochrome P450"/>
    <property type="match status" value="1"/>
</dbReference>
<protein>
    <submittedName>
        <fullName evidence="10">Benzoate 4-monooxygenase cytochrome p450</fullName>
    </submittedName>
</protein>
<dbReference type="InterPro" id="IPR017972">
    <property type="entry name" value="Cyt_P450_CS"/>
</dbReference>
<proteinExistence type="inferred from homology"/>
<organism evidence="10 11">
    <name type="scientific">Trichoderma cornu-damae</name>
    <dbReference type="NCBI Taxonomy" id="654480"/>
    <lineage>
        <taxon>Eukaryota</taxon>
        <taxon>Fungi</taxon>
        <taxon>Dikarya</taxon>
        <taxon>Ascomycota</taxon>
        <taxon>Pezizomycotina</taxon>
        <taxon>Sordariomycetes</taxon>
        <taxon>Hypocreomycetidae</taxon>
        <taxon>Hypocreales</taxon>
        <taxon>Hypocreaceae</taxon>
        <taxon>Trichoderma</taxon>
    </lineage>
</organism>
<dbReference type="EMBL" id="JAIWOZ010000002">
    <property type="protein sequence ID" value="KAH6609162.1"/>
    <property type="molecule type" value="Genomic_DNA"/>
</dbReference>
<keyword evidence="11" id="KW-1185">Reference proteome</keyword>
<comment type="caution">
    <text evidence="10">The sequence shown here is derived from an EMBL/GenBank/DDBJ whole genome shotgun (WGS) entry which is preliminary data.</text>
</comment>
<dbReference type="PRINTS" id="PR00463">
    <property type="entry name" value="EP450I"/>
</dbReference>
<dbReference type="GO" id="GO:0005506">
    <property type="term" value="F:iron ion binding"/>
    <property type="evidence" value="ECO:0007669"/>
    <property type="project" value="InterPro"/>
</dbReference>
<evidence type="ECO:0000313" key="11">
    <source>
        <dbReference type="Proteomes" id="UP000827724"/>
    </source>
</evidence>
<keyword evidence="4 8" id="KW-0479">Metal-binding</keyword>
<dbReference type="AlphaFoldDB" id="A0A9P8QV46"/>
<sequence length="500" mass="56788">MENMPRLWLAIAALGAYICLRTVYRLYLHPLSHIPGPKLTACTHLYEFFYNIVRPGLFLFEIEKMHQQYGPIVRINPREVHVSDPEFYDEIYASSSRKRDKDVKFVPMYGLPGSMVSAVSHEQHRFRRGILKDFFSRRAVLELSESVNERVQGLMRRLDASRVDHSVVCLDDAFSALTSDIITSYCCGKHWSFIEDEDFRGDLRKASADAMEFTHITRFVPWLVYVATYLSPRALSLLMPGKAALFGFLESFLEQGKAGSPLDKRRTMVVTLADPSIPPKERTYYRLRDETFAILAAGTETTARVLAVGLYHLAMDGSVRDALQAELKQLMPTPDSRAPTWLELEQLPYLNAFINESLRMAHGVIGRVPLVAPTESLTYKNYVIPRGTPISSSAYIIHRNASVFPDPEAFRPERWIEAAQRGQNLKRHLVAFSKGSRGCIGINLANMELFLTVANFARRFNLELYDTTPEDVRIVRDMTMGFTRRGGVKVYAKLSSVDAV</sequence>
<reference evidence="10" key="1">
    <citation type="submission" date="2021-08" db="EMBL/GenBank/DDBJ databases">
        <title>Chromosome-Level Trichoderma cornu-damae using Hi-C Data.</title>
        <authorList>
            <person name="Kim C.S."/>
        </authorList>
    </citation>
    <scope>NUCLEOTIDE SEQUENCE</scope>
    <source>
        <strain evidence="10">KA19-0412C</strain>
    </source>
</reference>
<dbReference type="OrthoDB" id="3945418at2759"/>
<dbReference type="GO" id="GO:0016705">
    <property type="term" value="F:oxidoreductase activity, acting on paired donors, with incorporation or reduction of molecular oxygen"/>
    <property type="evidence" value="ECO:0007669"/>
    <property type="project" value="InterPro"/>
</dbReference>
<evidence type="ECO:0000256" key="5">
    <source>
        <dbReference type="ARBA" id="ARBA00023002"/>
    </source>
</evidence>
<evidence type="ECO:0000256" key="6">
    <source>
        <dbReference type="ARBA" id="ARBA00023004"/>
    </source>
</evidence>
<evidence type="ECO:0000256" key="8">
    <source>
        <dbReference type="PIRSR" id="PIRSR602401-1"/>
    </source>
</evidence>
<accession>A0A9P8QV46</accession>
<evidence type="ECO:0000256" key="4">
    <source>
        <dbReference type="ARBA" id="ARBA00022723"/>
    </source>
</evidence>
<evidence type="ECO:0000256" key="7">
    <source>
        <dbReference type="ARBA" id="ARBA00023033"/>
    </source>
</evidence>
<dbReference type="PANTHER" id="PTHR24305">
    <property type="entry name" value="CYTOCHROME P450"/>
    <property type="match status" value="1"/>
</dbReference>
<dbReference type="SUPFAM" id="SSF48264">
    <property type="entry name" value="Cytochrome P450"/>
    <property type="match status" value="1"/>
</dbReference>
<name>A0A9P8QV46_9HYPO</name>
<dbReference type="Proteomes" id="UP000827724">
    <property type="component" value="Unassembled WGS sequence"/>
</dbReference>
<dbReference type="InterPro" id="IPR002401">
    <property type="entry name" value="Cyt_P450_E_grp-I"/>
</dbReference>
<evidence type="ECO:0000256" key="9">
    <source>
        <dbReference type="RuleBase" id="RU000461"/>
    </source>
</evidence>
<feature type="binding site" description="axial binding residue" evidence="8">
    <location>
        <position position="439"/>
    </location>
    <ligand>
        <name>heme</name>
        <dbReference type="ChEBI" id="CHEBI:30413"/>
    </ligand>
    <ligandPart>
        <name>Fe</name>
        <dbReference type="ChEBI" id="CHEBI:18248"/>
    </ligandPart>
</feature>
<dbReference type="Pfam" id="PF00067">
    <property type="entry name" value="p450"/>
    <property type="match status" value="1"/>
</dbReference>
<keyword evidence="6 8" id="KW-0408">Iron</keyword>
<comment type="cofactor">
    <cofactor evidence="1 8">
        <name>heme</name>
        <dbReference type="ChEBI" id="CHEBI:30413"/>
    </cofactor>
</comment>
<dbReference type="GO" id="GO:0004497">
    <property type="term" value="F:monooxygenase activity"/>
    <property type="evidence" value="ECO:0007669"/>
    <property type="project" value="UniProtKB-KW"/>
</dbReference>
<dbReference type="PRINTS" id="PR00385">
    <property type="entry name" value="P450"/>
</dbReference>
<keyword evidence="7 9" id="KW-0503">Monooxygenase</keyword>
<gene>
    <name evidence="10" type="ORF">Trco_002508</name>
</gene>
<dbReference type="InterPro" id="IPR036396">
    <property type="entry name" value="Cyt_P450_sf"/>
</dbReference>
<evidence type="ECO:0000256" key="3">
    <source>
        <dbReference type="ARBA" id="ARBA00022617"/>
    </source>
</evidence>
<keyword evidence="5 9" id="KW-0560">Oxidoreductase</keyword>